<sequence length="668" mass="74066">MPAKRPPENEQVHDRKRRRAGVHDTDNIKLGATLDFHRVDGVLALTTGRGDGSVEADGRSRGEEGRGGANVRQGGENATAVGAESSVAAANDVVVADGIPTVNVIDLTAGDGVGGGRGRGRGRGHGRGRGRRCGRGHSSRGRGRGKRLFDAHIQGSDRRENDGTTNEDLPVGAAVINAVESDDMSEATRGSRRWGSAWWNAENIVEIDISRESGGYDAQLPTGEDNQGLTLNNEHRGDPSISREESATSTPIQTPCMENYQALIRLPDKTSWRNLTENVVDGELCMDSPDELEISSQSTTIYEIYDPERFLPVSLAEVEAVKNLRLVSDAEMNAPTDLYEHEDKSIATRFLPEYQCVFAHSASSIFFATSQSTSGSKSCLRRIREYANYWGPQMENAVFGGSSTSLNNVLSLNRFKLLWRCLSFRSNPDPAVQQDTAARIRPLLNLLKCTGGRYIQVKRDLALDEASIACRSRHGRHIIVFNPHKPGGKYHFRMYVVCCATTSVAMNYRLHCTNSDIADRMMHVVNPEEVQALRIELDEVKQVRRHVLEVVRPYFNSQRIINMDNYYTSVQLLLDLRLKGLYGGTVRGDSKHFPKHTVLQREDSTRGDHQQSVAVDHNMPVTAWCDGNIVTMVSNSDASTTMTVKRRVGNESREFSAPTCILQYNRYM</sequence>
<name>A0A9W6XK89_9STRA</name>
<dbReference type="InterPro" id="IPR029526">
    <property type="entry name" value="PGBD"/>
</dbReference>
<feature type="compositionally biased region" description="Basic and acidic residues" evidence="1">
    <location>
        <begin position="233"/>
        <end position="246"/>
    </location>
</feature>
<dbReference type="AlphaFoldDB" id="A0A9W6XK89"/>
<evidence type="ECO:0000313" key="4">
    <source>
        <dbReference type="Proteomes" id="UP001165121"/>
    </source>
</evidence>
<reference evidence="3" key="1">
    <citation type="submission" date="2023-04" db="EMBL/GenBank/DDBJ databases">
        <title>Phytophthora fragariaefolia NBRC 109709.</title>
        <authorList>
            <person name="Ichikawa N."/>
            <person name="Sato H."/>
            <person name="Tonouchi N."/>
        </authorList>
    </citation>
    <scope>NUCLEOTIDE SEQUENCE</scope>
    <source>
        <strain evidence="3">NBRC 109709</strain>
    </source>
</reference>
<dbReference type="Pfam" id="PF13843">
    <property type="entry name" value="DDE_Tnp_1_7"/>
    <property type="match status" value="1"/>
</dbReference>
<dbReference type="OrthoDB" id="123873at2759"/>
<accession>A0A9W6XK89</accession>
<feature type="compositionally biased region" description="Basic and acidic residues" evidence="1">
    <location>
        <begin position="56"/>
        <end position="66"/>
    </location>
</feature>
<keyword evidence="4" id="KW-1185">Reference proteome</keyword>
<dbReference type="PANTHER" id="PTHR46599">
    <property type="entry name" value="PIGGYBAC TRANSPOSABLE ELEMENT-DERIVED PROTEIN 4"/>
    <property type="match status" value="1"/>
</dbReference>
<feature type="compositionally biased region" description="Basic and acidic residues" evidence="1">
    <location>
        <begin position="147"/>
        <end position="162"/>
    </location>
</feature>
<dbReference type="PANTHER" id="PTHR46599:SF3">
    <property type="entry name" value="PIGGYBAC TRANSPOSABLE ELEMENT-DERIVED PROTEIN 4"/>
    <property type="match status" value="1"/>
</dbReference>
<proteinExistence type="predicted"/>
<feature type="region of interest" description="Disordered" evidence="1">
    <location>
        <begin position="1"/>
        <end position="24"/>
    </location>
</feature>
<organism evidence="3 4">
    <name type="scientific">Phytophthora fragariaefolia</name>
    <dbReference type="NCBI Taxonomy" id="1490495"/>
    <lineage>
        <taxon>Eukaryota</taxon>
        <taxon>Sar</taxon>
        <taxon>Stramenopiles</taxon>
        <taxon>Oomycota</taxon>
        <taxon>Peronosporomycetes</taxon>
        <taxon>Peronosporales</taxon>
        <taxon>Peronosporaceae</taxon>
        <taxon>Phytophthora</taxon>
    </lineage>
</organism>
<dbReference type="EMBL" id="BSXT01001230">
    <property type="protein sequence ID" value="GMF40190.1"/>
    <property type="molecule type" value="Genomic_DNA"/>
</dbReference>
<feature type="region of interest" description="Disordered" evidence="1">
    <location>
        <begin position="215"/>
        <end position="252"/>
    </location>
</feature>
<comment type="caution">
    <text evidence="3">The sequence shown here is derived from an EMBL/GenBank/DDBJ whole genome shotgun (WGS) entry which is preliminary data.</text>
</comment>
<dbReference type="Proteomes" id="UP001165121">
    <property type="component" value="Unassembled WGS sequence"/>
</dbReference>
<protein>
    <submittedName>
        <fullName evidence="3">Unnamed protein product</fullName>
    </submittedName>
</protein>
<feature type="region of interest" description="Disordered" evidence="1">
    <location>
        <begin position="113"/>
        <end position="168"/>
    </location>
</feature>
<feature type="domain" description="PiggyBac transposable element-derived protein" evidence="2">
    <location>
        <begin position="385"/>
        <end position="668"/>
    </location>
</feature>
<evidence type="ECO:0000259" key="2">
    <source>
        <dbReference type="Pfam" id="PF13843"/>
    </source>
</evidence>
<feature type="compositionally biased region" description="Basic and acidic residues" evidence="1">
    <location>
        <begin position="1"/>
        <end position="13"/>
    </location>
</feature>
<feature type="compositionally biased region" description="Basic residues" evidence="1">
    <location>
        <begin position="118"/>
        <end position="146"/>
    </location>
</feature>
<evidence type="ECO:0000256" key="1">
    <source>
        <dbReference type="SAM" id="MobiDB-lite"/>
    </source>
</evidence>
<feature type="region of interest" description="Disordered" evidence="1">
    <location>
        <begin position="47"/>
        <end position="75"/>
    </location>
</feature>
<gene>
    <name evidence="3" type="ORF">Pfra01_001223400</name>
</gene>
<evidence type="ECO:0000313" key="3">
    <source>
        <dbReference type="EMBL" id="GMF40190.1"/>
    </source>
</evidence>